<dbReference type="Proteomes" id="UP000054010">
    <property type="component" value="Unassembled WGS sequence"/>
</dbReference>
<dbReference type="PANTHER" id="PTHR45744:SF2">
    <property type="entry name" value="TYROSINE AMINOTRANSFERASE"/>
    <property type="match status" value="1"/>
</dbReference>
<protein>
    <submittedName>
        <fullName evidence="2">Aminotransferase class I and II</fullName>
    </submittedName>
</protein>
<dbReference type="STRING" id="765420.OSCT_0566"/>
<dbReference type="eggNOG" id="COG0436">
    <property type="taxonomic scope" value="Bacteria"/>
</dbReference>
<dbReference type="GO" id="GO:0030170">
    <property type="term" value="F:pyridoxal phosphate binding"/>
    <property type="evidence" value="ECO:0007669"/>
    <property type="project" value="InterPro"/>
</dbReference>
<dbReference type="InterPro" id="IPR004839">
    <property type="entry name" value="Aminotransferase_I/II_large"/>
</dbReference>
<organism evidence="2 3">
    <name type="scientific">Oscillochloris trichoides DG-6</name>
    <dbReference type="NCBI Taxonomy" id="765420"/>
    <lineage>
        <taxon>Bacteria</taxon>
        <taxon>Bacillati</taxon>
        <taxon>Chloroflexota</taxon>
        <taxon>Chloroflexia</taxon>
        <taxon>Chloroflexales</taxon>
        <taxon>Chloroflexineae</taxon>
        <taxon>Oscillochloridaceae</taxon>
        <taxon>Oscillochloris</taxon>
    </lineage>
</organism>
<dbReference type="InterPro" id="IPR015421">
    <property type="entry name" value="PyrdxlP-dep_Trfase_major"/>
</dbReference>
<dbReference type="Gene3D" id="3.40.640.10">
    <property type="entry name" value="Type I PLP-dependent aspartate aminotransferase-like (Major domain)"/>
    <property type="match status" value="1"/>
</dbReference>
<name>E1IB65_9CHLR</name>
<gene>
    <name evidence="2" type="ORF">OSCT_0566</name>
</gene>
<keyword evidence="2" id="KW-0032">Aminotransferase</keyword>
<proteinExistence type="predicted"/>
<dbReference type="CDD" id="cd00609">
    <property type="entry name" value="AAT_like"/>
    <property type="match status" value="1"/>
</dbReference>
<dbReference type="AlphaFoldDB" id="E1IB65"/>
<dbReference type="PANTHER" id="PTHR45744">
    <property type="entry name" value="TYROSINE AMINOTRANSFERASE"/>
    <property type="match status" value="1"/>
</dbReference>
<evidence type="ECO:0000313" key="2">
    <source>
        <dbReference type="EMBL" id="EFO81550.1"/>
    </source>
</evidence>
<dbReference type="OrthoDB" id="9763453at2"/>
<keyword evidence="2" id="KW-0808">Transferase</keyword>
<comment type="caution">
    <text evidence="2">The sequence shown here is derived from an EMBL/GenBank/DDBJ whole genome shotgun (WGS) entry which is preliminary data.</text>
</comment>
<dbReference type="Gene3D" id="3.90.1150.10">
    <property type="entry name" value="Aspartate Aminotransferase, domain 1"/>
    <property type="match status" value="1"/>
</dbReference>
<feature type="domain" description="Aminotransferase class I/classII large" evidence="1">
    <location>
        <begin position="29"/>
        <end position="350"/>
    </location>
</feature>
<evidence type="ECO:0000259" key="1">
    <source>
        <dbReference type="Pfam" id="PF00155"/>
    </source>
</evidence>
<reference evidence="2 3" key="1">
    <citation type="journal article" date="2011" name="J. Bacteriol.">
        <title>Draft genome sequence of the anoxygenic filamentous phototrophic bacterium Oscillochloris trichoides subsp. DG-6.</title>
        <authorList>
            <person name="Kuznetsov B.B."/>
            <person name="Ivanovsky R.N."/>
            <person name="Keppen O.I."/>
            <person name="Sukhacheva M.V."/>
            <person name="Bumazhkin B.K."/>
            <person name="Patutina E.O."/>
            <person name="Beletsky A.V."/>
            <person name="Mardanov A.V."/>
            <person name="Baslerov R.V."/>
            <person name="Panteleeva A.N."/>
            <person name="Kolganova T.V."/>
            <person name="Ravin N.V."/>
            <person name="Skryabin K.G."/>
        </authorList>
    </citation>
    <scope>NUCLEOTIDE SEQUENCE [LARGE SCALE GENOMIC DNA]</scope>
    <source>
        <strain evidence="2 3">DG-6</strain>
    </source>
</reference>
<dbReference type="EMBL" id="ADVR01000010">
    <property type="protein sequence ID" value="EFO81550.1"/>
    <property type="molecule type" value="Genomic_DNA"/>
</dbReference>
<accession>E1IB65</accession>
<sequence length="381" mass="41624">MPGCYTDLDLSPNPLELARQIRAAGAGYLDLTSSNPTQQGLLFPAEILQQAAEGYWATRRYQPDPRGNPHARAAIVDYYATRSPALALDPEAIFLTASTSEAYSLLFALLADPGDNLLAPCVTYPLFEYLAALRNIELRSYDLIEAEGWRIDADSLRVAADERTRGVLIISPHNPTGAIIDAALPALTQLGLPIICDEVFAPFHYAAPPAPPLAALHPELPVFTLNGISKLFALPDLKLGWIALNAAASHYAPRIELLNDTFLGANGLTQSLLPHLFAHGMPFVQQMIARVRRNIERACSLLHDHPYLHLHPPAGGYYLFPSVSGWDDEEALALHLINQGVLVHPGFYYGDVPGCHLLISALTDPQVFDVGLAILADHKRW</sequence>
<dbReference type="HOGENOM" id="CLU_017584_4_2_0"/>
<dbReference type="GO" id="GO:0008483">
    <property type="term" value="F:transaminase activity"/>
    <property type="evidence" value="ECO:0007669"/>
    <property type="project" value="UniProtKB-KW"/>
</dbReference>
<evidence type="ECO:0000313" key="3">
    <source>
        <dbReference type="Proteomes" id="UP000054010"/>
    </source>
</evidence>
<dbReference type="SUPFAM" id="SSF53383">
    <property type="entry name" value="PLP-dependent transferases"/>
    <property type="match status" value="1"/>
</dbReference>
<keyword evidence="3" id="KW-1185">Reference proteome</keyword>
<dbReference type="InterPro" id="IPR015422">
    <property type="entry name" value="PyrdxlP-dep_Trfase_small"/>
</dbReference>
<dbReference type="Pfam" id="PF00155">
    <property type="entry name" value="Aminotran_1_2"/>
    <property type="match status" value="1"/>
</dbReference>
<dbReference type="InterPro" id="IPR015424">
    <property type="entry name" value="PyrdxlP-dep_Trfase"/>
</dbReference>